<dbReference type="PANTHER" id="PTHR43124:SF3">
    <property type="entry name" value="CHLORAMPHENICOL EFFLUX PUMP RV0191"/>
    <property type="match status" value="1"/>
</dbReference>
<protein>
    <submittedName>
        <fullName evidence="10">MFS-type transporter YitG</fullName>
    </submittedName>
</protein>
<evidence type="ECO:0000256" key="5">
    <source>
        <dbReference type="ARBA" id="ARBA00022692"/>
    </source>
</evidence>
<evidence type="ECO:0000256" key="4">
    <source>
        <dbReference type="ARBA" id="ARBA00022475"/>
    </source>
</evidence>
<keyword evidence="3" id="KW-0813">Transport</keyword>
<dbReference type="InterPro" id="IPR011701">
    <property type="entry name" value="MFS"/>
</dbReference>
<evidence type="ECO:0000256" key="3">
    <source>
        <dbReference type="ARBA" id="ARBA00022448"/>
    </source>
</evidence>
<evidence type="ECO:0000256" key="7">
    <source>
        <dbReference type="ARBA" id="ARBA00023136"/>
    </source>
</evidence>
<evidence type="ECO:0000313" key="10">
    <source>
        <dbReference type="EMBL" id="GIM48227.1"/>
    </source>
</evidence>
<proteinExistence type="inferred from homology"/>
<dbReference type="PANTHER" id="PTHR43124">
    <property type="entry name" value="PURINE EFFLUX PUMP PBUE"/>
    <property type="match status" value="1"/>
</dbReference>
<name>A0AAV4LK59_9BACL</name>
<dbReference type="SUPFAM" id="SSF103473">
    <property type="entry name" value="MFS general substrate transporter"/>
    <property type="match status" value="1"/>
</dbReference>
<feature type="transmembrane region" description="Helical" evidence="8">
    <location>
        <begin position="320"/>
        <end position="342"/>
    </location>
</feature>
<accession>A0AAV4LK59</accession>
<dbReference type="GO" id="GO:0022857">
    <property type="term" value="F:transmembrane transporter activity"/>
    <property type="evidence" value="ECO:0007669"/>
    <property type="project" value="InterPro"/>
</dbReference>
<dbReference type="InterPro" id="IPR020846">
    <property type="entry name" value="MFS_dom"/>
</dbReference>
<keyword evidence="4" id="KW-1003">Cell membrane</keyword>
<sequence length="438" mass="48196">MSETDTKQTERAKTTLSVWPVIALSLVPLIMVLGNSMLIPILPTMQEQLHISKLQVSLVITLFSVPAGIIIPFAGYLSDRYGRKNVIIPSLVLYALGGLVAGLSAWLSKNPYWMIMLGRVLQGAGAAGTAPITMALISDIFKGDQRSKVLGINEAANGLGKVLSPILGVLVAMIVWYAAFFTFPILCSLSVLLLWFLIKEPAMQGEPQPFSQYMQTLKIIFKREWKWLLTAYFAGACALFILFGVLFYLSQLLEEQYRIDGIPKGGILAVPLLAMASTSYITGIKIKKRFGLMKWLVVTGFFLLAGSLASAAFFRNPYVLLFFLVISGIGTGLTLPCLNTLITSAVSKEERGIVTSFYGAVRFFGVAFGPPIFTWLIDVSRVFMFLTVSGLALLVGLLSMWLIRPRSPNKGGTNQPRKQPDHIVMGKRRVFGRIRARV</sequence>
<keyword evidence="6 8" id="KW-1133">Transmembrane helix</keyword>
<evidence type="ECO:0000256" key="6">
    <source>
        <dbReference type="ARBA" id="ARBA00022989"/>
    </source>
</evidence>
<dbReference type="Gene3D" id="1.20.1250.20">
    <property type="entry name" value="MFS general substrate transporter like domains"/>
    <property type="match status" value="1"/>
</dbReference>
<dbReference type="RefSeq" id="WP_282201122.1">
    <property type="nucleotide sequence ID" value="NZ_BOQE01000001.1"/>
</dbReference>
<evidence type="ECO:0000259" key="9">
    <source>
        <dbReference type="PROSITE" id="PS50850"/>
    </source>
</evidence>
<dbReference type="InterPro" id="IPR005829">
    <property type="entry name" value="Sugar_transporter_CS"/>
</dbReference>
<dbReference type="EMBL" id="BOQE01000001">
    <property type="protein sequence ID" value="GIM48227.1"/>
    <property type="molecule type" value="Genomic_DNA"/>
</dbReference>
<feature type="transmembrane region" description="Helical" evidence="8">
    <location>
        <begin position="295"/>
        <end position="314"/>
    </location>
</feature>
<comment type="subcellular location">
    <subcellularLocation>
        <location evidence="1">Cell membrane</location>
        <topology evidence="1">Multi-pass membrane protein</topology>
    </subcellularLocation>
</comment>
<keyword evidence="11" id="KW-1185">Reference proteome</keyword>
<dbReference type="CDD" id="cd17474">
    <property type="entry name" value="MFS_YfmO_like"/>
    <property type="match status" value="1"/>
</dbReference>
<feature type="transmembrane region" description="Helical" evidence="8">
    <location>
        <begin position="113"/>
        <end position="137"/>
    </location>
</feature>
<dbReference type="Pfam" id="PF07690">
    <property type="entry name" value="MFS_1"/>
    <property type="match status" value="1"/>
</dbReference>
<feature type="transmembrane region" description="Helical" evidence="8">
    <location>
        <begin position="354"/>
        <end position="377"/>
    </location>
</feature>
<feature type="transmembrane region" description="Helical" evidence="8">
    <location>
        <begin position="261"/>
        <end position="283"/>
    </location>
</feature>
<organism evidence="10 11">
    <name type="scientific">Collibacillus ludicampi</name>
    <dbReference type="NCBI Taxonomy" id="2771369"/>
    <lineage>
        <taxon>Bacteria</taxon>
        <taxon>Bacillati</taxon>
        <taxon>Bacillota</taxon>
        <taxon>Bacilli</taxon>
        <taxon>Bacillales</taxon>
        <taxon>Alicyclobacillaceae</taxon>
        <taxon>Collibacillus</taxon>
    </lineage>
</organism>
<dbReference type="Proteomes" id="UP001057291">
    <property type="component" value="Unassembled WGS sequence"/>
</dbReference>
<dbReference type="InterPro" id="IPR050189">
    <property type="entry name" value="MFS_Efflux_Transporters"/>
</dbReference>
<feature type="transmembrane region" description="Helical" evidence="8">
    <location>
        <begin position="54"/>
        <end position="74"/>
    </location>
</feature>
<feature type="domain" description="Major facilitator superfamily (MFS) profile" evidence="9">
    <location>
        <begin position="20"/>
        <end position="407"/>
    </location>
</feature>
<dbReference type="PRINTS" id="PR01035">
    <property type="entry name" value="TCRTETA"/>
</dbReference>
<dbReference type="GO" id="GO:0005886">
    <property type="term" value="C:plasma membrane"/>
    <property type="evidence" value="ECO:0007669"/>
    <property type="project" value="UniProtKB-SubCell"/>
</dbReference>
<dbReference type="PROSITE" id="PS50850">
    <property type="entry name" value="MFS"/>
    <property type="match status" value="1"/>
</dbReference>
<feature type="transmembrane region" description="Helical" evidence="8">
    <location>
        <begin position="227"/>
        <end position="249"/>
    </location>
</feature>
<dbReference type="InterPro" id="IPR001958">
    <property type="entry name" value="Tet-R_TetA/multi-R_MdtG-like"/>
</dbReference>
<gene>
    <name evidence="10" type="primary">yitG</name>
    <name evidence="10" type="ORF">DNHGIG_37760</name>
</gene>
<dbReference type="AlphaFoldDB" id="A0AAV4LK59"/>
<evidence type="ECO:0000256" key="8">
    <source>
        <dbReference type="SAM" id="Phobius"/>
    </source>
</evidence>
<reference evidence="10" key="1">
    <citation type="journal article" date="2023" name="Int. J. Syst. Evol. Microbiol.">
        <title>Collibacillus ludicampi gen. nov., sp. nov., a new soil bacterium of the family Alicyclobacillaceae.</title>
        <authorList>
            <person name="Jojima T."/>
            <person name="Ioku Y."/>
            <person name="Fukuta Y."/>
            <person name="Shirasaka N."/>
            <person name="Matsumura Y."/>
            <person name="Mori M."/>
        </authorList>
    </citation>
    <scope>NUCLEOTIDE SEQUENCE</scope>
    <source>
        <strain evidence="10">TP075</strain>
    </source>
</reference>
<comment type="similarity">
    <text evidence="2">Belongs to the major facilitator superfamily. TCR/Tet family.</text>
</comment>
<feature type="transmembrane region" description="Helical" evidence="8">
    <location>
        <begin position="86"/>
        <end position="107"/>
    </location>
</feature>
<evidence type="ECO:0000256" key="1">
    <source>
        <dbReference type="ARBA" id="ARBA00004651"/>
    </source>
</evidence>
<dbReference type="InterPro" id="IPR036259">
    <property type="entry name" value="MFS_trans_sf"/>
</dbReference>
<feature type="transmembrane region" description="Helical" evidence="8">
    <location>
        <begin position="21"/>
        <end position="42"/>
    </location>
</feature>
<feature type="transmembrane region" description="Helical" evidence="8">
    <location>
        <begin position="383"/>
        <end position="403"/>
    </location>
</feature>
<dbReference type="PROSITE" id="PS00216">
    <property type="entry name" value="SUGAR_TRANSPORT_1"/>
    <property type="match status" value="1"/>
</dbReference>
<feature type="transmembrane region" description="Helical" evidence="8">
    <location>
        <begin position="181"/>
        <end position="198"/>
    </location>
</feature>
<evidence type="ECO:0000313" key="11">
    <source>
        <dbReference type="Proteomes" id="UP001057291"/>
    </source>
</evidence>
<keyword evidence="7 8" id="KW-0472">Membrane</keyword>
<comment type="caution">
    <text evidence="10">The sequence shown here is derived from an EMBL/GenBank/DDBJ whole genome shotgun (WGS) entry which is preliminary data.</text>
</comment>
<evidence type="ECO:0000256" key="2">
    <source>
        <dbReference type="ARBA" id="ARBA00007520"/>
    </source>
</evidence>
<keyword evidence="5 8" id="KW-0812">Transmembrane</keyword>